<evidence type="ECO:0000256" key="9">
    <source>
        <dbReference type="ARBA" id="ARBA00023027"/>
    </source>
</evidence>
<keyword evidence="6 12" id="KW-0548">Nucleotidyltransferase</keyword>
<dbReference type="SUPFAM" id="SSF48371">
    <property type="entry name" value="ARM repeat"/>
    <property type="match status" value="1"/>
</dbReference>
<dbReference type="OrthoDB" id="1703792at2"/>
<dbReference type="PANTHER" id="PTHR39321">
    <property type="entry name" value="NICOTINATE-NUCLEOTIDE ADENYLYLTRANSFERASE-RELATED"/>
    <property type="match status" value="1"/>
</dbReference>
<comment type="function">
    <text evidence="1">Catalyzes the reversible adenylation of nicotinate mononucleotide (NaMN) to nicotinic acid adenine dinucleotide (NaAD).</text>
</comment>
<keyword evidence="8" id="KW-0067">ATP-binding</keyword>
<evidence type="ECO:0000256" key="8">
    <source>
        <dbReference type="ARBA" id="ARBA00022840"/>
    </source>
</evidence>
<dbReference type="GO" id="GO:0009435">
    <property type="term" value="P:NAD+ biosynthetic process"/>
    <property type="evidence" value="ECO:0007669"/>
    <property type="project" value="InterPro"/>
</dbReference>
<evidence type="ECO:0000256" key="2">
    <source>
        <dbReference type="ARBA" id="ARBA00005019"/>
    </source>
</evidence>
<evidence type="ECO:0000256" key="3">
    <source>
        <dbReference type="ARBA" id="ARBA00012389"/>
    </source>
</evidence>
<comment type="pathway">
    <text evidence="2">Cofactor biosynthesis; NAD(+) biosynthesis; deamido-NAD(+) from nicotinate D-ribonucleotide: step 1/1.</text>
</comment>
<name>A0A1T4X2F9_9CLOT</name>
<evidence type="ECO:0000259" key="11">
    <source>
        <dbReference type="Pfam" id="PF01467"/>
    </source>
</evidence>
<protein>
    <recommendedName>
        <fullName evidence="3">nicotinate-nucleotide adenylyltransferase</fullName>
        <ecNumber evidence="3">2.7.7.18</ecNumber>
    </recommendedName>
</protein>
<dbReference type="EC" id="2.7.7.18" evidence="3"/>
<gene>
    <name evidence="12" type="ORF">SAMN05443428_105126</name>
</gene>
<dbReference type="Gene3D" id="3.40.50.620">
    <property type="entry name" value="HUPs"/>
    <property type="match status" value="1"/>
</dbReference>
<dbReference type="SUPFAM" id="SSF109604">
    <property type="entry name" value="HD-domain/PDEase-like"/>
    <property type="match status" value="1"/>
</dbReference>
<sequence length="1633" mass="189752">MIKQIDKAVEFNKKLSKELLNKKWIEKLAINEKTIKGIIQSSGFKKTTAYIFDKNDFSCHAAFALCKDLFFKINYDYSEDEWLKIIYQYSLSKAFPKVVDLEISNEIKKVCEIYLKILKNISEFQKYSNDNTWQSKYPLIFLSRDEISFLENPFEYNKFIKAFNNDCIYETMKLNQEILGYNTLDHICGVHYIAVNLARQLINLNLPVDLGRVSGSAAGHDIGKYGCREWESKRVPYLHYYYTDLWFKKHDIQYIGHIAVNHSTWDLELENLPIESLLLIYADFRVKNYSEDSKKPQMHIFSLKESFDIILNKLDNLDEAKIKRYKKVYLKLKDFEDYIISLGVDVNNFTNIENNKQILNNNYSLMHGKEIIDSFKNLSIKHNINLMYLLRDESSLNKILELARSQDNWKNLRKYITALEEYSTYLTQKQKLITLKFLYDELTHPEDDIRKQCAELIGKLIGTFDEEYRKEIPEDAIFKSESITGYELFNKYLEILINPSHKIIPLHREWIGYSIITIVMSIFSNCKQNQTFGYRKILLSYYAKYINKNDNVQLYLLEAAKYIPISDEDENLNILFEYIAKMIKSSNLSLRLSAFEISYNIIPYLSLESRQKFTSSMKDNISEIIDTISAPSEKYLIYKLSKLIDIELIFKNPISLLQENLLNTSDIFLSNLKTATNWIVKRVQIEMQLKYALKNYESIGLYTALHFCNILKVSAFECVRNRAGESLIKIIPYLKPEQRNDVAIELLRALELEGYQFTEYIPKYLGIIILHLEPVELDELIDDLQEKIKQSSPELCSLLLKTIGIAIANYSKYKDLSRETEIRYNNRLIKLLGILLNGLVNYNIEVKQYAFSVIGRDIFGNSSLNYDEKVNIFKLIAKKVLTLITDDLGDELQLLTNAAGLNHIYRFISDYVFLKGNFELIYPQKVAFFPGTFDPFSLSHKEIAKSIRDLGFEVYLQIDEFSWSKQTLPNLLRKNIANMSVADELNIFLYPEDIPINIGNPEDIEKLKLSFPFSKVYLVAGSDVLLNASSYKMPDVRNSIFELSHIVFDRKNQHVSSESDIKFLNTINKIKGDVIRLSLPPKYEDISSSQIRNNIDENRDISSLLDPLVQNYIYENGFYKREPQYKSIIKTVSIEFEVLENINDEILKMLCQLFENNFAIAYKRFSDFKLKDSARLIIAKDVKSNKILGFSAFHWVRFSSLFHEIKNPYATEYIRNNAAGRIIFIDGIFVLGNFNHENLEQIILTETLTYCLAKDYDYAVFKNILDFYVSKTLFDTLENQGFIKIFTDESISPIFAVNMSNPITLNLDAETMLKDPFKNNYSIKQAILKSRKKLQKSLSLLYPGNLVLSFDINILHENIVKKICTENGVPTQVSQPKSLGPFMCVPFGNILSRYIVPNTITKALHTEKLFAPDMKSFTIGAYPYYLQLENQVKMLRSFNRPVILVDDLLNKGYRIKALDPLLNSEKIEVKKIIVGILSGRGKELMDIQNREVDCAYFLPKLRHWFNESALYPFIGGDTLWRGVFPKRNLVPSINLILPYTSPAFIREASKESIYNLSLSCIENSLDILLAIEKEYQLTNERTLTLSSLGEVFISPRCPDHGTNMIYNLSLSPSNYLLNDLELLKRMENIINRL</sequence>
<organism evidence="12 13">
    <name type="scientific">Caloramator quimbayensis</name>
    <dbReference type="NCBI Taxonomy" id="1147123"/>
    <lineage>
        <taxon>Bacteria</taxon>
        <taxon>Bacillati</taxon>
        <taxon>Bacillota</taxon>
        <taxon>Clostridia</taxon>
        <taxon>Eubacteriales</taxon>
        <taxon>Clostridiaceae</taxon>
        <taxon>Caloramator</taxon>
    </lineage>
</organism>
<dbReference type="PANTHER" id="PTHR39321:SF3">
    <property type="entry name" value="PHOSPHOPANTETHEINE ADENYLYLTRANSFERASE"/>
    <property type="match status" value="1"/>
</dbReference>
<accession>A0A1T4X2F9</accession>
<dbReference type="SUPFAM" id="SSF52374">
    <property type="entry name" value="Nucleotidylyl transferase"/>
    <property type="match status" value="1"/>
</dbReference>
<dbReference type="InterPro" id="IPR005248">
    <property type="entry name" value="NadD/NMNAT"/>
</dbReference>
<dbReference type="RefSeq" id="WP_078695943.1">
    <property type="nucleotide sequence ID" value="NZ_FUYH01000005.1"/>
</dbReference>
<evidence type="ECO:0000256" key="5">
    <source>
        <dbReference type="ARBA" id="ARBA00022679"/>
    </source>
</evidence>
<keyword evidence="4" id="KW-0662">Pyridine nucleotide biosynthesis</keyword>
<keyword evidence="13" id="KW-1185">Reference proteome</keyword>
<evidence type="ECO:0000313" key="12">
    <source>
        <dbReference type="EMBL" id="SKA83627.1"/>
    </source>
</evidence>
<dbReference type="GO" id="GO:0004515">
    <property type="term" value="F:nicotinate-nucleotide adenylyltransferase activity"/>
    <property type="evidence" value="ECO:0007669"/>
    <property type="project" value="UniProtKB-EC"/>
</dbReference>
<keyword evidence="7" id="KW-0547">Nucleotide-binding</keyword>
<feature type="domain" description="Cytidyltransferase-like" evidence="11">
    <location>
        <begin position="928"/>
        <end position="1093"/>
    </location>
</feature>
<proteinExistence type="predicted"/>
<keyword evidence="5 12" id="KW-0808">Transferase</keyword>
<dbReference type="InterPro" id="IPR004821">
    <property type="entry name" value="Cyt_trans-like"/>
</dbReference>
<evidence type="ECO:0000256" key="4">
    <source>
        <dbReference type="ARBA" id="ARBA00022642"/>
    </source>
</evidence>
<dbReference type="STRING" id="1147123.SAMN05443428_105126"/>
<keyword evidence="9" id="KW-0520">NAD</keyword>
<dbReference type="Pfam" id="PF01467">
    <property type="entry name" value="CTP_transf_like"/>
    <property type="match status" value="1"/>
</dbReference>
<evidence type="ECO:0000256" key="10">
    <source>
        <dbReference type="ARBA" id="ARBA00048721"/>
    </source>
</evidence>
<evidence type="ECO:0000256" key="6">
    <source>
        <dbReference type="ARBA" id="ARBA00022695"/>
    </source>
</evidence>
<evidence type="ECO:0000256" key="7">
    <source>
        <dbReference type="ARBA" id="ARBA00022741"/>
    </source>
</evidence>
<dbReference type="Proteomes" id="UP000190105">
    <property type="component" value="Unassembled WGS sequence"/>
</dbReference>
<dbReference type="GO" id="GO:0005524">
    <property type="term" value="F:ATP binding"/>
    <property type="evidence" value="ECO:0007669"/>
    <property type="project" value="UniProtKB-KW"/>
</dbReference>
<dbReference type="InterPro" id="IPR016024">
    <property type="entry name" value="ARM-type_fold"/>
</dbReference>
<reference evidence="13" key="1">
    <citation type="submission" date="2017-02" db="EMBL/GenBank/DDBJ databases">
        <authorList>
            <person name="Varghese N."/>
            <person name="Submissions S."/>
        </authorList>
    </citation>
    <scope>NUCLEOTIDE SEQUENCE [LARGE SCALE GENOMIC DNA]</scope>
    <source>
        <strain evidence="13">USBA 833</strain>
    </source>
</reference>
<comment type="catalytic activity">
    <reaction evidence="10">
        <text>nicotinate beta-D-ribonucleotide + ATP + H(+) = deamido-NAD(+) + diphosphate</text>
        <dbReference type="Rhea" id="RHEA:22860"/>
        <dbReference type="ChEBI" id="CHEBI:15378"/>
        <dbReference type="ChEBI" id="CHEBI:30616"/>
        <dbReference type="ChEBI" id="CHEBI:33019"/>
        <dbReference type="ChEBI" id="CHEBI:57502"/>
        <dbReference type="ChEBI" id="CHEBI:58437"/>
        <dbReference type="EC" id="2.7.7.18"/>
    </reaction>
</comment>
<evidence type="ECO:0000313" key="13">
    <source>
        <dbReference type="Proteomes" id="UP000190105"/>
    </source>
</evidence>
<dbReference type="EMBL" id="FUYH01000005">
    <property type="protein sequence ID" value="SKA83627.1"/>
    <property type="molecule type" value="Genomic_DNA"/>
</dbReference>
<dbReference type="InterPro" id="IPR014729">
    <property type="entry name" value="Rossmann-like_a/b/a_fold"/>
</dbReference>
<evidence type="ECO:0000256" key="1">
    <source>
        <dbReference type="ARBA" id="ARBA00002324"/>
    </source>
</evidence>